<gene>
    <name evidence="6" type="primary">Blos3</name>
</gene>
<feature type="coiled-coil region" evidence="3">
    <location>
        <begin position="107"/>
        <end position="134"/>
    </location>
</feature>
<protein>
    <recommendedName>
        <fullName evidence="2">Biogenesis of lysosome-related organelles complex 1 subunit 3</fullName>
    </recommendedName>
</protein>
<evidence type="ECO:0000256" key="3">
    <source>
        <dbReference type="SAM" id="Coils"/>
    </source>
</evidence>
<accession>A0A6P4JSB9</accession>
<dbReference type="Pfam" id="PF15753">
    <property type="entry name" value="BLOC1S3"/>
    <property type="match status" value="1"/>
</dbReference>
<evidence type="ECO:0000313" key="5">
    <source>
        <dbReference type="Proteomes" id="UP001652661"/>
    </source>
</evidence>
<comment type="similarity">
    <text evidence="1">Belongs to the BLOC1S3 family.</text>
</comment>
<evidence type="ECO:0000256" key="4">
    <source>
        <dbReference type="SAM" id="MobiDB-lite"/>
    </source>
</evidence>
<evidence type="ECO:0000256" key="1">
    <source>
        <dbReference type="ARBA" id="ARBA00008942"/>
    </source>
</evidence>
<dbReference type="PANTHER" id="PTHR31974">
    <property type="entry name" value="BIOGENESIS OF LYSOSOME-RELATED ORGANELLES COMPLEX 1 SUBUNIT 3"/>
    <property type="match status" value="1"/>
</dbReference>
<evidence type="ECO:0000256" key="2">
    <source>
        <dbReference type="ARBA" id="ARBA00019581"/>
    </source>
</evidence>
<sequence>MSVLVSGEASESDDELQDKHKIFAAEVPGEATEEEDDDEDIYEQRRGNQVNSTTASIYRNNLLQRKLIENNIAIWRSLTAFTRSFVMNASKQLVTTDQMLIKSQLNLQSAHTSLQQAQRNVQELQARMGAVMTSSFLPHINNVEKAV</sequence>
<dbReference type="Proteomes" id="UP001652661">
    <property type="component" value="Chromosome 3L"/>
</dbReference>
<name>A0A6P4JSB9_DROKI</name>
<dbReference type="InterPro" id="IPR017245">
    <property type="entry name" value="BLOC-1_complex_su-3"/>
</dbReference>
<feature type="region of interest" description="Disordered" evidence="4">
    <location>
        <begin position="1"/>
        <end position="50"/>
    </location>
</feature>
<reference evidence="6" key="1">
    <citation type="submission" date="2025-08" db="UniProtKB">
        <authorList>
            <consortium name="RefSeq"/>
        </authorList>
    </citation>
    <scope>IDENTIFICATION</scope>
    <source>
        <strain evidence="6">14028-0561.14</strain>
        <tissue evidence="6">Whole fly</tissue>
    </source>
</reference>
<organism evidence="5 6">
    <name type="scientific">Drosophila kikkawai</name>
    <name type="common">Fruit fly</name>
    <dbReference type="NCBI Taxonomy" id="30033"/>
    <lineage>
        <taxon>Eukaryota</taxon>
        <taxon>Metazoa</taxon>
        <taxon>Ecdysozoa</taxon>
        <taxon>Arthropoda</taxon>
        <taxon>Hexapoda</taxon>
        <taxon>Insecta</taxon>
        <taxon>Pterygota</taxon>
        <taxon>Neoptera</taxon>
        <taxon>Endopterygota</taxon>
        <taxon>Diptera</taxon>
        <taxon>Brachycera</taxon>
        <taxon>Muscomorpha</taxon>
        <taxon>Ephydroidea</taxon>
        <taxon>Drosophilidae</taxon>
        <taxon>Drosophila</taxon>
        <taxon>Sophophora</taxon>
    </lineage>
</organism>
<feature type="compositionally biased region" description="Acidic residues" evidence="4">
    <location>
        <begin position="31"/>
        <end position="41"/>
    </location>
</feature>
<proteinExistence type="inferred from homology"/>
<keyword evidence="3" id="KW-0175">Coiled coil</keyword>
<dbReference type="GO" id="GO:0031083">
    <property type="term" value="C:BLOC-1 complex"/>
    <property type="evidence" value="ECO:0007669"/>
    <property type="project" value="TreeGrafter"/>
</dbReference>
<dbReference type="PANTHER" id="PTHR31974:SF2">
    <property type="entry name" value="BIOGENESIS OF LYSOSOME-RELATED ORGANELLES COMPLEX 1 SUBUNIT 3"/>
    <property type="match status" value="1"/>
</dbReference>
<keyword evidence="5" id="KW-1185">Reference proteome</keyword>
<evidence type="ECO:0000313" key="6">
    <source>
        <dbReference type="RefSeq" id="XP_017037599.1"/>
    </source>
</evidence>
<dbReference type="AlphaFoldDB" id="A0A6P4JSB9"/>
<dbReference type="RefSeq" id="XP_017037599.1">
    <property type="nucleotide sequence ID" value="XM_017182110.3"/>
</dbReference>
<dbReference type="OrthoDB" id="5984572at2759"/>